<reference evidence="1 2" key="1">
    <citation type="submission" date="2024-05" db="EMBL/GenBank/DDBJ databases">
        <title>Roseateles sp. 2.12 16S ribosomal RNA gene Genome sequencing and assembly.</title>
        <authorList>
            <person name="Woo H."/>
        </authorList>
    </citation>
    <scope>NUCLEOTIDE SEQUENCE [LARGE SCALE GENOMIC DNA]</scope>
    <source>
        <strain evidence="1 2">2.12</strain>
    </source>
</reference>
<accession>A0ABV0GLD6</accession>
<keyword evidence="2" id="KW-1185">Reference proteome</keyword>
<comment type="caution">
    <text evidence="1">The sequence shown here is derived from an EMBL/GenBank/DDBJ whole genome shotgun (WGS) entry which is preliminary data.</text>
</comment>
<name>A0ABV0GLD6_9BURK</name>
<dbReference type="Proteomes" id="UP001462640">
    <property type="component" value="Unassembled WGS sequence"/>
</dbReference>
<dbReference type="NCBIfam" id="TIGR03187">
    <property type="entry name" value="DGQHR"/>
    <property type="match status" value="1"/>
</dbReference>
<dbReference type="CDD" id="cd16413">
    <property type="entry name" value="DGQHR_domain"/>
    <property type="match status" value="1"/>
</dbReference>
<dbReference type="InterPro" id="IPR017601">
    <property type="entry name" value="DGQHR-contain_dom"/>
</dbReference>
<sequence>MVKKKTTTLDSIEASKTYACTFFSQRNNDAAPSFCVFAASAGDVLEWSDIERLGPGVQGVQRRENIAKRRQISKFFENEANTIPTAIVIALDQSKVSADENQLTIPITSGPKKPGLVIDGQHRLLGISDFDKNVKVPVVAIMNATDTEKAFQFLVINNKGSKVSQNHIKALALTFKPKDLSQRLKAAKIALDSERLGHVEIINGAGSPFANRVDFPTTKGKLKKIVPEAFERSLQYIESLNLPKLDDHDVQRDFFVAIWKAIVAAWGDAAFSDNCKLTEKVGIICMSRFVVDRLAAMADLDELDLDLSDFAEVASQVTKLLKRQTIEFWNAKWKGSGYDTALGHTKVLEALVRISRNIKDGREWEADVDIV</sequence>
<evidence type="ECO:0000313" key="1">
    <source>
        <dbReference type="EMBL" id="MEO3715927.1"/>
    </source>
</evidence>
<protein>
    <submittedName>
        <fullName evidence="1">DGQHR domain-containing protein</fullName>
    </submittedName>
</protein>
<proteinExistence type="predicted"/>
<dbReference type="EMBL" id="JBDPZC010000027">
    <property type="protein sequence ID" value="MEO3715927.1"/>
    <property type="molecule type" value="Genomic_DNA"/>
</dbReference>
<gene>
    <name evidence="1" type="ORF">ABDJ40_24395</name>
</gene>
<organism evidence="1 2">
    <name type="scientific">Roseateles flavus</name>
    <dbReference type="NCBI Taxonomy" id="3149041"/>
    <lineage>
        <taxon>Bacteria</taxon>
        <taxon>Pseudomonadati</taxon>
        <taxon>Pseudomonadota</taxon>
        <taxon>Betaproteobacteria</taxon>
        <taxon>Burkholderiales</taxon>
        <taxon>Sphaerotilaceae</taxon>
        <taxon>Roseateles</taxon>
    </lineage>
</organism>
<dbReference type="RefSeq" id="WP_347613685.1">
    <property type="nucleotide sequence ID" value="NZ_JBDPZC010000027.1"/>
</dbReference>
<evidence type="ECO:0000313" key="2">
    <source>
        <dbReference type="Proteomes" id="UP001462640"/>
    </source>
</evidence>